<evidence type="ECO:0000313" key="1">
    <source>
        <dbReference type="EMBL" id="GGH21629.1"/>
    </source>
</evidence>
<keyword evidence="2" id="KW-1185">Reference proteome</keyword>
<evidence type="ECO:0008006" key="3">
    <source>
        <dbReference type="Google" id="ProtNLM"/>
    </source>
</evidence>
<sequence length="257" mass="28270">MKTLVWTLVLGVIALYSCQKVIDIELNPSSPRYVVTGNITDQPGPYEIKITSSINFDQDNNFPAVSGAKVCITDQNVGLTDTLTEVAPGRHRTYFLEGIPGHTYKLVVMVGNEIFSSVSTMPLPIALDSVYTKPAAFGDGTDIVAIYGDPVGRGNFYHLVLTVQNRPSREIYLHNDKINNGARVSHVLNNDVDIRKGDVVTVDLQCIDAAVYDFYYTLDQALKQNSAVISNPKTNILGGAMGYFCAHTIRTRSFVFK</sequence>
<dbReference type="Proteomes" id="UP000600214">
    <property type="component" value="Unassembled WGS sequence"/>
</dbReference>
<name>A0ABQ1YEN7_9BACT</name>
<accession>A0ABQ1YEN7</accession>
<protein>
    <recommendedName>
        <fullName evidence="3">DUF4249 domain-containing protein</fullName>
    </recommendedName>
</protein>
<dbReference type="EMBL" id="BMIA01000001">
    <property type="protein sequence ID" value="GGH21629.1"/>
    <property type="molecule type" value="Genomic_DNA"/>
</dbReference>
<organism evidence="1 2">
    <name type="scientific">Dyadobacter endophyticus</name>
    <dbReference type="NCBI Taxonomy" id="1749036"/>
    <lineage>
        <taxon>Bacteria</taxon>
        <taxon>Pseudomonadati</taxon>
        <taxon>Bacteroidota</taxon>
        <taxon>Cytophagia</taxon>
        <taxon>Cytophagales</taxon>
        <taxon>Spirosomataceae</taxon>
        <taxon>Dyadobacter</taxon>
    </lineage>
</organism>
<dbReference type="Pfam" id="PF14054">
    <property type="entry name" value="DUF4249"/>
    <property type="match status" value="1"/>
</dbReference>
<dbReference type="InterPro" id="IPR025345">
    <property type="entry name" value="DUF4249"/>
</dbReference>
<comment type="caution">
    <text evidence="1">The sequence shown here is derived from an EMBL/GenBank/DDBJ whole genome shotgun (WGS) entry which is preliminary data.</text>
</comment>
<dbReference type="RefSeq" id="WP_188927956.1">
    <property type="nucleotide sequence ID" value="NZ_BMIA01000001.1"/>
</dbReference>
<proteinExistence type="predicted"/>
<dbReference type="PROSITE" id="PS51257">
    <property type="entry name" value="PROKAR_LIPOPROTEIN"/>
    <property type="match status" value="1"/>
</dbReference>
<evidence type="ECO:0000313" key="2">
    <source>
        <dbReference type="Proteomes" id="UP000600214"/>
    </source>
</evidence>
<gene>
    <name evidence="1" type="ORF">GCM10007423_02890</name>
</gene>
<reference evidence="2" key="1">
    <citation type="journal article" date="2019" name="Int. J. Syst. Evol. Microbiol.">
        <title>The Global Catalogue of Microorganisms (GCM) 10K type strain sequencing project: providing services to taxonomists for standard genome sequencing and annotation.</title>
        <authorList>
            <consortium name="The Broad Institute Genomics Platform"/>
            <consortium name="The Broad Institute Genome Sequencing Center for Infectious Disease"/>
            <person name="Wu L."/>
            <person name="Ma J."/>
        </authorList>
    </citation>
    <scope>NUCLEOTIDE SEQUENCE [LARGE SCALE GENOMIC DNA]</scope>
    <source>
        <strain evidence="2">CGMCC 1.15288</strain>
    </source>
</reference>